<dbReference type="GO" id="GO:0003700">
    <property type="term" value="F:DNA-binding transcription factor activity"/>
    <property type="evidence" value="ECO:0007669"/>
    <property type="project" value="TreeGrafter"/>
</dbReference>
<accession>A0A6F9E2W9</accession>
<gene>
    <name evidence="7" type="ORF">COOX1_0977</name>
</gene>
<dbReference type="Pfam" id="PF01614">
    <property type="entry name" value="IclR_C"/>
    <property type="match status" value="1"/>
</dbReference>
<dbReference type="Gene3D" id="3.30.450.40">
    <property type="match status" value="1"/>
</dbReference>
<sequence>MTADPRVYDPYGEEDKCAKDGPGQAQQEGYLVQSLVRGLRVLVAVTNGARSFQEVAAATGLNKATARRLLLTLRDSGFLYEEGRKFFPTPAVVALAGQYLDHHVLVRNSYSELERLAHATGRSTNLAVLYGDQVLYLNRVAFGSRILEFDLHVGSTLPAHATSLGKAILAFLPEERMQQLYGNGTLERFTDNTVKSLTALQEELARIRCLGYSTSNREYRYSLVSFAAPIFNVKREVVGAINVSTDGHNSGGPELIVRELLLSSKRISYTLGYRDEN</sequence>
<reference evidence="7 8" key="1">
    <citation type="submission" date="2020-04" db="EMBL/GenBank/DDBJ databases">
        <authorList>
            <person name="Hogendoorn C."/>
        </authorList>
    </citation>
    <scope>NUCLEOTIDE SEQUENCE [LARGE SCALE GENOMIC DNA]</scope>
    <source>
        <strain evidence="7">COOX1</strain>
    </source>
</reference>
<evidence type="ECO:0000256" key="1">
    <source>
        <dbReference type="ARBA" id="ARBA00023015"/>
    </source>
</evidence>
<dbReference type="GO" id="GO:0003677">
    <property type="term" value="F:DNA binding"/>
    <property type="evidence" value="ECO:0007669"/>
    <property type="project" value="UniProtKB-KW"/>
</dbReference>
<dbReference type="InterPro" id="IPR050707">
    <property type="entry name" value="HTH_MetabolicPath_Reg"/>
</dbReference>
<dbReference type="PANTHER" id="PTHR30136:SF34">
    <property type="entry name" value="TRANSCRIPTIONAL REGULATOR"/>
    <property type="match status" value="1"/>
</dbReference>
<dbReference type="InterPro" id="IPR014757">
    <property type="entry name" value="Tscrpt_reg_IclR_C"/>
</dbReference>
<keyword evidence="1" id="KW-0805">Transcription regulation</keyword>
<keyword evidence="2" id="KW-0238">DNA-binding</keyword>
<name>A0A6F9E2W9_9BACL</name>
<dbReference type="InterPro" id="IPR036390">
    <property type="entry name" value="WH_DNA-bd_sf"/>
</dbReference>
<dbReference type="AlphaFoldDB" id="A0A6F9E2W9"/>
<protein>
    <submittedName>
        <fullName evidence="7">Transcriptional regulator, IclR family</fullName>
    </submittedName>
</protein>
<dbReference type="EMBL" id="LR792683">
    <property type="protein sequence ID" value="CAB3391570.1"/>
    <property type="molecule type" value="Genomic_DNA"/>
</dbReference>
<dbReference type="SMART" id="SM00346">
    <property type="entry name" value="HTH_ICLR"/>
    <property type="match status" value="1"/>
</dbReference>
<dbReference type="SUPFAM" id="SSF55781">
    <property type="entry name" value="GAF domain-like"/>
    <property type="match status" value="1"/>
</dbReference>
<feature type="domain" description="HTH iclR-type" evidence="5">
    <location>
        <begin position="32"/>
        <end position="90"/>
    </location>
</feature>
<dbReference type="Gene3D" id="1.10.10.10">
    <property type="entry name" value="Winged helix-like DNA-binding domain superfamily/Winged helix DNA-binding domain"/>
    <property type="match status" value="1"/>
</dbReference>
<feature type="domain" description="IclR-ED" evidence="6">
    <location>
        <begin position="91"/>
        <end position="273"/>
    </location>
</feature>
<dbReference type="InterPro" id="IPR036388">
    <property type="entry name" value="WH-like_DNA-bd_sf"/>
</dbReference>
<evidence type="ECO:0000256" key="4">
    <source>
        <dbReference type="SAM" id="MobiDB-lite"/>
    </source>
</evidence>
<evidence type="ECO:0000256" key="2">
    <source>
        <dbReference type="ARBA" id="ARBA00023125"/>
    </source>
</evidence>
<dbReference type="PROSITE" id="PS51077">
    <property type="entry name" value="HTH_ICLR"/>
    <property type="match status" value="1"/>
</dbReference>
<proteinExistence type="predicted"/>
<evidence type="ECO:0000256" key="3">
    <source>
        <dbReference type="ARBA" id="ARBA00023163"/>
    </source>
</evidence>
<evidence type="ECO:0000313" key="8">
    <source>
        <dbReference type="Proteomes" id="UP000502196"/>
    </source>
</evidence>
<dbReference type="GO" id="GO:0045892">
    <property type="term" value="P:negative regulation of DNA-templated transcription"/>
    <property type="evidence" value="ECO:0007669"/>
    <property type="project" value="TreeGrafter"/>
</dbReference>
<dbReference type="RefSeq" id="WP_170085102.1">
    <property type="nucleotide sequence ID" value="NZ_CP047971.1"/>
</dbReference>
<organism evidence="7 8">
    <name type="scientific">Kyrpidia spormannii</name>
    <dbReference type="NCBI Taxonomy" id="2055160"/>
    <lineage>
        <taxon>Bacteria</taxon>
        <taxon>Bacillati</taxon>
        <taxon>Bacillota</taxon>
        <taxon>Bacilli</taxon>
        <taxon>Bacillales</taxon>
        <taxon>Alicyclobacillaceae</taxon>
        <taxon>Kyrpidia</taxon>
    </lineage>
</organism>
<feature type="region of interest" description="Disordered" evidence="4">
    <location>
        <begin position="1"/>
        <end position="24"/>
    </location>
</feature>
<dbReference type="PANTHER" id="PTHR30136">
    <property type="entry name" value="HELIX-TURN-HELIX TRANSCRIPTIONAL REGULATOR, ICLR FAMILY"/>
    <property type="match status" value="1"/>
</dbReference>
<dbReference type="PROSITE" id="PS51078">
    <property type="entry name" value="ICLR_ED"/>
    <property type="match status" value="1"/>
</dbReference>
<dbReference type="SUPFAM" id="SSF46785">
    <property type="entry name" value="Winged helix' DNA-binding domain"/>
    <property type="match status" value="1"/>
</dbReference>
<dbReference type="Pfam" id="PF09339">
    <property type="entry name" value="HTH_IclR"/>
    <property type="match status" value="1"/>
</dbReference>
<dbReference type="InterPro" id="IPR029016">
    <property type="entry name" value="GAF-like_dom_sf"/>
</dbReference>
<dbReference type="Proteomes" id="UP000502196">
    <property type="component" value="Chromosome"/>
</dbReference>
<keyword evidence="3" id="KW-0804">Transcription</keyword>
<evidence type="ECO:0000313" key="7">
    <source>
        <dbReference type="EMBL" id="CAB3391570.1"/>
    </source>
</evidence>
<dbReference type="InterPro" id="IPR005471">
    <property type="entry name" value="Tscrpt_reg_IclR_N"/>
</dbReference>
<evidence type="ECO:0000259" key="6">
    <source>
        <dbReference type="PROSITE" id="PS51078"/>
    </source>
</evidence>
<evidence type="ECO:0000259" key="5">
    <source>
        <dbReference type="PROSITE" id="PS51077"/>
    </source>
</evidence>